<keyword evidence="6 10" id="KW-1133">Transmembrane helix</keyword>
<dbReference type="InterPro" id="IPR024194">
    <property type="entry name" value="Ac/AlaTfrase_AlgI/DltB"/>
</dbReference>
<evidence type="ECO:0000256" key="8">
    <source>
        <dbReference type="ARBA" id="ARBA00023315"/>
    </source>
</evidence>
<dbReference type="PANTHER" id="PTHR13285">
    <property type="entry name" value="ACYLTRANSFERASE"/>
    <property type="match status" value="1"/>
</dbReference>
<dbReference type="Proteomes" id="UP000464178">
    <property type="component" value="Chromosome"/>
</dbReference>
<dbReference type="KEGG" id="gms:SOIL9_38000"/>
<keyword evidence="4 9" id="KW-0808">Transferase</keyword>
<evidence type="ECO:0000256" key="10">
    <source>
        <dbReference type="SAM" id="Phobius"/>
    </source>
</evidence>
<protein>
    <recommendedName>
        <fullName evidence="13">MBOAT family protein</fullName>
    </recommendedName>
</protein>
<gene>
    <name evidence="11" type="ORF">SOIL9_38000</name>
</gene>
<dbReference type="InterPro" id="IPR004299">
    <property type="entry name" value="MBOAT_fam"/>
</dbReference>
<comment type="subcellular location">
    <subcellularLocation>
        <location evidence="1">Cell membrane</location>
        <topology evidence="1">Multi-pass membrane protein</topology>
    </subcellularLocation>
</comment>
<feature type="transmembrane region" description="Helical" evidence="10">
    <location>
        <begin position="39"/>
        <end position="61"/>
    </location>
</feature>
<feature type="transmembrane region" description="Helical" evidence="10">
    <location>
        <begin position="6"/>
        <end position="27"/>
    </location>
</feature>
<evidence type="ECO:0000256" key="9">
    <source>
        <dbReference type="PIRNR" id="PIRNR016636"/>
    </source>
</evidence>
<dbReference type="GO" id="GO:0042121">
    <property type="term" value="P:alginic acid biosynthetic process"/>
    <property type="evidence" value="ECO:0007669"/>
    <property type="project" value="InterPro"/>
</dbReference>
<keyword evidence="12" id="KW-1185">Reference proteome</keyword>
<keyword evidence="8 9" id="KW-0012">Acyltransferase</keyword>
<name>A0A6P2D1D6_9BACT</name>
<accession>A0A6P2D1D6</accession>
<sequence>MLFLTYWFVFFIVSLYPVYWFCPFPAFRRLILLVGSVTFHTHFAGPAGVVPIVVLGTFVYLAGLTRWRGPCYAGIAASCLALIYYKYATFLATQVLVSVWPGAAGFVEAHAQGLRAITAPLAISFFVFEFVHYLIDVCRGDRPIRSPFDFALFTVFWPSIVAGPVKRYQHFFEALRCGAGGVNSQDVAVGLVRVAIGLVKKFAADNLTGWIAYSAPLYAGMTVLDRWQFLGLLALRILWDFSGYSDMAIGFARMFGIRLPANFCWPYLAGSVTSFWRRWHISLSLWIRDYIYFALGGNRRGVARKVVNGLIAFAICGLWHGAGWNFLLWGLYHGVGIAVASTYRDVLGPLGRGIGFVFDRVPLVGWVLTMGFVAIGWLLFFYPAPEAMKMARLLFVKV</sequence>
<evidence type="ECO:0008006" key="13">
    <source>
        <dbReference type="Google" id="ProtNLM"/>
    </source>
</evidence>
<keyword evidence="5 10" id="KW-0812">Transmembrane</keyword>
<evidence type="ECO:0000313" key="12">
    <source>
        <dbReference type="Proteomes" id="UP000464178"/>
    </source>
</evidence>
<feature type="transmembrane region" description="Helical" evidence="10">
    <location>
        <begin position="113"/>
        <end position="135"/>
    </location>
</feature>
<proteinExistence type="inferred from homology"/>
<dbReference type="InterPro" id="IPR051085">
    <property type="entry name" value="MB_O-acyltransferase"/>
</dbReference>
<feature type="transmembrane region" description="Helical" evidence="10">
    <location>
        <begin position="67"/>
        <end position="85"/>
    </location>
</feature>
<dbReference type="EMBL" id="LR593886">
    <property type="protein sequence ID" value="VTR93914.1"/>
    <property type="molecule type" value="Genomic_DNA"/>
</dbReference>
<evidence type="ECO:0000313" key="11">
    <source>
        <dbReference type="EMBL" id="VTR93914.1"/>
    </source>
</evidence>
<keyword evidence="7 9" id="KW-0472">Membrane</keyword>
<dbReference type="GO" id="GO:0016746">
    <property type="term" value="F:acyltransferase activity"/>
    <property type="evidence" value="ECO:0007669"/>
    <property type="project" value="UniProtKB-KW"/>
</dbReference>
<dbReference type="PIRSF" id="PIRSF500217">
    <property type="entry name" value="AlgI"/>
    <property type="match status" value="1"/>
</dbReference>
<evidence type="ECO:0000256" key="5">
    <source>
        <dbReference type="ARBA" id="ARBA00022692"/>
    </source>
</evidence>
<dbReference type="AlphaFoldDB" id="A0A6P2D1D6"/>
<feature type="transmembrane region" description="Helical" evidence="10">
    <location>
        <begin position="363"/>
        <end position="382"/>
    </location>
</feature>
<evidence type="ECO:0000256" key="2">
    <source>
        <dbReference type="ARBA" id="ARBA00010323"/>
    </source>
</evidence>
<dbReference type="Pfam" id="PF03062">
    <property type="entry name" value="MBOAT"/>
    <property type="match status" value="1"/>
</dbReference>
<dbReference type="PANTHER" id="PTHR13285:SF23">
    <property type="entry name" value="TEICHOIC ACID D-ALANYLTRANSFERASE"/>
    <property type="match status" value="1"/>
</dbReference>
<dbReference type="GO" id="GO:0005886">
    <property type="term" value="C:plasma membrane"/>
    <property type="evidence" value="ECO:0007669"/>
    <property type="project" value="UniProtKB-SubCell"/>
</dbReference>
<evidence type="ECO:0000256" key="3">
    <source>
        <dbReference type="ARBA" id="ARBA00022475"/>
    </source>
</evidence>
<reference evidence="11 12" key="1">
    <citation type="submission" date="2019-05" db="EMBL/GenBank/DDBJ databases">
        <authorList>
            <consortium name="Science for Life Laboratories"/>
        </authorList>
    </citation>
    <scope>NUCLEOTIDE SEQUENCE [LARGE SCALE GENOMIC DNA]</scope>
    <source>
        <strain evidence="11">Soil9</strain>
    </source>
</reference>
<evidence type="ECO:0000256" key="4">
    <source>
        <dbReference type="ARBA" id="ARBA00022679"/>
    </source>
</evidence>
<comment type="similarity">
    <text evidence="2 9">Belongs to the membrane-bound acyltransferase family.</text>
</comment>
<dbReference type="InterPro" id="IPR028362">
    <property type="entry name" value="AlgI"/>
</dbReference>
<dbReference type="PIRSF" id="PIRSF016636">
    <property type="entry name" value="AlgI_DltB"/>
    <property type="match status" value="1"/>
</dbReference>
<evidence type="ECO:0000256" key="1">
    <source>
        <dbReference type="ARBA" id="ARBA00004651"/>
    </source>
</evidence>
<evidence type="ECO:0000256" key="6">
    <source>
        <dbReference type="ARBA" id="ARBA00022989"/>
    </source>
</evidence>
<evidence type="ECO:0000256" key="7">
    <source>
        <dbReference type="ARBA" id="ARBA00023136"/>
    </source>
</evidence>
<feature type="transmembrane region" description="Helical" evidence="10">
    <location>
        <begin position="306"/>
        <end position="327"/>
    </location>
</feature>
<keyword evidence="3 9" id="KW-1003">Cell membrane</keyword>
<organism evidence="11 12">
    <name type="scientific">Gemmata massiliana</name>
    <dbReference type="NCBI Taxonomy" id="1210884"/>
    <lineage>
        <taxon>Bacteria</taxon>
        <taxon>Pseudomonadati</taxon>
        <taxon>Planctomycetota</taxon>
        <taxon>Planctomycetia</taxon>
        <taxon>Gemmatales</taxon>
        <taxon>Gemmataceae</taxon>
        <taxon>Gemmata</taxon>
    </lineage>
</organism>